<evidence type="ECO:0000313" key="1">
    <source>
        <dbReference type="EMBL" id="GAF70166.1"/>
    </source>
</evidence>
<protein>
    <submittedName>
        <fullName evidence="1">Uncharacterized protein</fullName>
    </submittedName>
</protein>
<reference evidence="1" key="1">
    <citation type="journal article" date="2014" name="Front. Microbiol.">
        <title>High frequency of phylogenetically diverse reductive dehalogenase-homologous genes in deep subseafloor sedimentary metagenomes.</title>
        <authorList>
            <person name="Kawai M."/>
            <person name="Futagami T."/>
            <person name="Toyoda A."/>
            <person name="Takaki Y."/>
            <person name="Nishi S."/>
            <person name="Hori S."/>
            <person name="Arai W."/>
            <person name="Tsubouchi T."/>
            <person name="Morono Y."/>
            <person name="Uchiyama I."/>
            <person name="Ito T."/>
            <person name="Fujiyama A."/>
            <person name="Inagaki F."/>
            <person name="Takami H."/>
        </authorList>
    </citation>
    <scope>NUCLEOTIDE SEQUENCE</scope>
    <source>
        <strain evidence="1">Expedition CK06-06</strain>
    </source>
</reference>
<proteinExistence type="predicted"/>
<organism evidence="1">
    <name type="scientific">marine sediment metagenome</name>
    <dbReference type="NCBI Taxonomy" id="412755"/>
    <lineage>
        <taxon>unclassified sequences</taxon>
        <taxon>metagenomes</taxon>
        <taxon>ecological metagenomes</taxon>
    </lineage>
</organism>
<dbReference type="AlphaFoldDB" id="X0S4J7"/>
<accession>X0S4J7</accession>
<name>X0S4J7_9ZZZZ</name>
<gene>
    <name evidence="1" type="ORF">S01H1_15049</name>
</gene>
<dbReference type="EMBL" id="BARS01007850">
    <property type="protein sequence ID" value="GAF70166.1"/>
    <property type="molecule type" value="Genomic_DNA"/>
</dbReference>
<sequence length="48" mass="5886">MSVVKAEQIKKALFRVKWLVMSDKDRYAYLWKQTRENVYGHELYSRYG</sequence>
<comment type="caution">
    <text evidence="1">The sequence shown here is derived from an EMBL/GenBank/DDBJ whole genome shotgun (WGS) entry which is preliminary data.</text>
</comment>